<keyword evidence="2 15" id="KW-0808">Transferase</keyword>
<dbReference type="EC" id="2.7.1.217" evidence="10"/>
<evidence type="ECO:0000256" key="3">
    <source>
        <dbReference type="ARBA" id="ARBA00022741"/>
    </source>
</evidence>
<dbReference type="Pfam" id="PF17042">
    <property type="entry name" value="NBD_C"/>
    <property type="match status" value="1"/>
</dbReference>
<evidence type="ECO:0000256" key="12">
    <source>
        <dbReference type="ARBA" id="ARBA00041377"/>
    </source>
</evidence>
<evidence type="ECO:0000256" key="9">
    <source>
        <dbReference type="ARBA" id="ARBA00037335"/>
    </source>
</evidence>
<feature type="domain" description="Four-carbon acid sugar kinase nucleotide binding" evidence="14">
    <location>
        <begin position="257"/>
        <end position="413"/>
    </location>
</feature>
<feature type="domain" description="Four-carbon acid sugar kinase N-terminal" evidence="13">
    <location>
        <begin position="5"/>
        <end position="229"/>
    </location>
</feature>
<evidence type="ECO:0000313" key="15">
    <source>
        <dbReference type="EMBL" id="MFD0981987.1"/>
    </source>
</evidence>
<dbReference type="InterPro" id="IPR037051">
    <property type="entry name" value="4-carb_acid_sugar_kinase_N_sf"/>
</dbReference>
<evidence type="ECO:0000256" key="7">
    <source>
        <dbReference type="ARBA" id="ARBA00035898"/>
    </source>
</evidence>
<comment type="similarity">
    <text evidence="1">Belongs to the four-carbon acid sugar kinase family.</text>
</comment>
<proteinExistence type="inferred from homology"/>
<evidence type="ECO:0000256" key="11">
    <source>
        <dbReference type="ARBA" id="ARBA00039461"/>
    </source>
</evidence>
<dbReference type="SUPFAM" id="SSF142764">
    <property type="entry name" value="YgbK-like"/>
    <property type="match status" value="1"/>
</dbReference>
<evidence type="ECO:0000313" key="16">
    <source>
        <dbReference type="Proteomes" id="UP001597108"/>
    </source>
</evidence>
<evidence type="ECO:0000256" key="4">
    <source>
        <dbReference type="ARBA" id="ARBA00022777"/>
    </source>
</evidence>
<evidence type="ECO:0000256" key="8">
    <source>
        <dbReference type="ARBA" id="ARBA00036346"/>
    </source>
</evidence>
<keyword evidence="5" id="KW-0067">ATP-binding</keyword>
<organism evidence="15 16">
    <name type="scientific">Tropicimonas aquimaris</name>
    <dbReference type="NCBI Taxonomy" id="914152"/>
    <lineage>
        <taxon>Bacteria</taxon>
        <taxon>Pseudomonadati</taxon>
        <taxon>Pseudomonadota</taxon>
        <taxon>Alphaproteobacteria</taxon>
        <taxon>Rhodobacterales</taxon>
        <taxon>Roseobacteraceae</taxon>
        <taxon>Tropicimonas</taxon>
    </lineage>
</organism>
<dbReference type="Gene3D" id="3.40.50.10840">
    <property type="entry name" value="Putative sugar-binding, N-terminal domain"/>
    <property type="match status" value="1"/>
</dbReference>
<comment type="function">
    <text evidence="9">Catalyzes the ATP-dependent phosphorylation of 3-oxo-tetronate to 3-oxo-tetronate 4-phosphate.</text>
</comment>
<evidence type="ECO:0000259" key="14">
    <source>
        <dbReference type="Pfam" id="PF17042"/>
    </source>
</evidence>
<dbReference type="InterPro" id="IPR031475">
    <property type="entry name" value="NBD_C"/>
</dbReference>
<evidence type="ECO:0000256" key="6">
    <source>
        <dbReference type="ARBA" id="ARBA00023277"/>
    </source>
</evidence>
<dbReference type="RefSeq" id="WP_386077336.1">
    <property type="nucleotide sequence ID" value="NZ_JBHTJT010000049.1"/>
</dbReference>
<dbReference type="InterPro" id="IPR010737">
    <property type="entry name" value="4-carb_acid_sugar_kinase_N"/>
</dbReference>
<evidence type="ECO:0000256" key="10">
    <source>
        <dbReference type="ARBA" id="ARBA00039095"/>
    </source>
</evidence>
<dbReference type="EMBL" id="JBHTJT010000049">
    <property type="protein sequence ID" value="MFD0981987.1"/>
    <property type="molecule type" value="Genomic_DNA"/>
</dbReference>
<evidence type="ECO:0000256" key="2">
    <source>
        <dbReference type="ARBA" id="ARBA00022679"/>
    </source>
</evidence>
<evidence type="ECO:0000259" key="13">
    <source>
        <dbReference type="Pfam" id="PF07005"/>
    </source>
</evidence>
<evidence type="ECO:0000256" key="1">
    <source>
        <dbReference type="ARBA" id="ARBA00005715"/>
    </source>
</evidence>
<keyword evidence="16" id="KW-1185">Reference proteome</keyword>
<keyword evidence="6" id="KW-0119">Carbohydrate metabolism</keyword>
<comment type="caution">
    <text evidence="15">The sequence shown here is derived from an EMBL/GenBank/DDBJ whole genome shotgun (WGS) entry which is preliminary data.</text>
</comment>
<dbReference type="Proteomes" id="UP001597108">
    <property type="component" value="Unassembled WGS sequence"/>
</dbReference>
<dbReference type="Pfam" id="PF07005">
    <property type="entry name" value="SBD_N"/>
    <property type="match status" value="1"/>
</dbReference>
<evidence type="ECO:0000256" key="5">
    <source>
        <dbReference type="ARBA" id="ARBA00022840"/>
    </source>
</evidence>
<dbReference type="NCBIfam" id="NF043035">
    <property type="entry name" value="OxoTetrKin"/>
    <property type="match status" value="1"/>
</dbReference>
<sequence length="421" mass="44018">MGMILGAIADDFTGATDLANTLVQEGMRVAQVIGVPDSATEIGDAQAVVVALKSRTAPVGQAVEHSLAALDWLRRQGAQQILFKYCSTFDSTPSGNIGPVADALRRRLGTDFALVCPAFPANGRTIYQGHLFVGDRLLSDSPMKDHPLTPMRDANLVRLMAAQTDGSVGLIPLADVMAGADTVAERVEALRQGGMAYGVADAVTDRDLRCIGRAASDHVLITGGSGIALGIPDNLRAAGLLKAAIPPEIPQVEGRSVVLAGSCSEATRGQISRAGESWPTFKLDVERIAEGGDVVGDAVDWASAQPEAHPVVIYGSADPEEVRRTQERHGAERAGAMVEEALSAIAVRLRDAGFIRFVIAGGETSGAVVSALEISALRIGPEIAPGVPWTEALGSRRLALALKSGNFGGPDFFERAFALLN</sequence>
<dbReference type="Gene3D" id="3.40.980.20">
    <property type="entry name" value="Four-carbon acid sugar kinase, nucleotide binding domain"/>
    <property type="match status" value="1"/>
</dbReference>
<protein>
    <recommendedName>
        <fullName evidence="11">3-oxo-tetronate kinase</fullName>
        <ecNumber evidence="10">2.7.1.217</ecNumber>
    </recommendedName>
    <alternativeName>
        <fullName evidence="12">3-dehydrotetronate 4-kinase</fullName>
    </alternativeName>
</protein>
<name>A0ABW3IV01_9RHOB</name>
<comment type="catalytic activity">
    <reaction evidence="8">
        <text>3-dehydro-D-erythronate + ATP = 3-dehydro-4-O-phospho-D-erythronate + ADP + H(+)</text>
        <dbReference type="Rhea" id="RHEA:52556"/>
        <dbReference type="ChEBI" id="CHEBI:15378"/>
        <dbReference type="ChEBI" id="CHEBI:30616"/>
        <dbReference type="ChEBI" id="CHEBI:57958"/>
        <dbReference type="ChEBI" id="CHEBI:136593"/>
        <dbReference type="ChEBI" id="CHEBI:456216"/>
        <dbReference type="EC" id="2.7.1.217"/>
    </reaction>
</comment>
<comment type="catalytic activity">
    <reaction evidence="7">
        <text>3-dehydro-L-erythronate + ATP = 3-dehydro-4-O-phospho-L-erythronate + ADP + H(+)</text>
        <dbReference type="Rhea" id="RHEA:52552"/>
        <dbReference type="ChEBI" id="CHEBI:15378"/>
        <dbReference type="ChEBI" id="CHEBI:30616"/>
        <dbReference type="ChEBI" id="CHEBI:136592"/>
        <dbReference type="ChEBI" id="CHEBI:136670"/>
        <dbReference type="ChEBI" id="CHEBI:456216"/>
        <dbReference type="EC" id="2.7.1.217"/>
    </reaction>
</comment>
<gene>
    <name evidence="15" type="primary">otnK</name>
    <name evidence="15" type="ORF">ACFQ2S_20330</name>
</gene>
<dbReference type="InterPro" id="IPR050007">
    <property type="entry name" value="OtnK"/>
</dbReference>
<dbReference type="InterPro" id="IPR042213">
    <property type="entry name" value="NBD_C_sf"/>
</dbReference>
<accession>A0ABW3IV01</accession>
<reference evidence="16" key="1">
    <citation type="journal article" date="2019" name="Int. J. Syst. Evol. Microbiol.">
        <title>The Global Catalogue of Microorganisms (GCM) 10K type strain sequencing project: providing services to taxonomists for standard genome sequencing and annotation.</title>
        <authorList>
            <consortium name="The Broad Institute Genomics Platform"/>
            <consortium name="The Broad Institute Genome Sequencing Center for Infectious Disease"/>
            <person name="Wu L."/>
            <person name="Ma J."/>
        </authorList>
    </citation>
    <scope>NUCLEOTIDE SEQUENCE [LARGE SCALE GENOMIC DNA]</scope>
    <source>
        <strain evidence="16">CCUG 60524</strain>
    </source>
</reference>
<dbReference type="GO" id="GO:0016301">
    <property type="term" value="F:kinase activity"/>
    <property type="evidence" value="ECO:0007669"/>
    <property type="project" value="UniProtKB-KW"/>
</dbReference>
<keyword evidence="4 15" id="KW-0418">Kinase</keyword>
<keyword evidence="3" id="KW-0547">Nucleotide-binding</keyword>